<comment type="caution">
    <text evidence="7">The sequence shown here is derived from an EMBL/GenBank/DDBJ whole genome shotgun (WGS) entry which is preliminary data.</text>
</comment>
<evidence type="ECO:0000256" key="3">
    <source>
        <dbReference type="ARBA" id="ARBA00022989"/>
    </source>
</evidence>
<comment type="subcellular location">
    <subcellularLocation>
        <location evidence="1">Membrane</location>
        <topology evidence="1">Single-pass membrane protein</topology>
    </subcellularLocation>
</comment>
<dbReference type="OrthoDB" id="3256702at2759"/>
<feature type="compositionally biased region" description="Low complexity" evidence="5">
    <location>
        <begin position="150"/>
        <end position="188"/>
    </location>
</feature>
<dbReference type="Proteomes" id="UP000567179">
    <property type="component" value="Unassembled WGS sequence"/>
</dbReference>
<feature type="compositionally biased region" description="Pro residues" evidence="5">
    <location>
        <begin position="321"/>
        <end position="331"/>
    </location>
</feature>
<reference evidence="7 8" key="1">
    <citation type="journal article" date="2020" name="ISME J.">
        <title>Uncovering the hidden diversity of litter-decomposition mechanisms in mushroom-forming fungi.</title>
        <authorList>
            <person name="Floudas D."/>
            <person name="Bentzer J."/>
            <person name="Ahren D."/>
            <person name="Johansson T."/>
            <person name="Persson P."/>
            <person name="Tunlid A."/>
        </authorList>
    </citation>
    <scope>NUCLEOTIDE SEQUENCE [LARGE SCALE GENOMIC DNA]</scope>
    <source>
        <strain evidence="7 8">CBS 101986</strain>
    </source>
</reference>
<feature type="compositionally biased region" description="Low complexity" evidence="5">
    <location>
        <begin position="563"/>
        <end position="576"/>
    </location>
</feature>
<feature type="region of interest" description="Disordered" evidence="5">
    <location>
        <begin position="1"/>
        <end position="27"/>
    </location>
</feature>
<feature type="compositionally biased region" description="Low complexity" evidence="5">
    <location>
        <begin position="203"/>
        <end position="221"/>
    </location>
</feature>
<evidence type="ECO:0000256" key="6">
    <source>
        <dbReference type="SAM" id="Phobius"/>
    </source>
</evidence>
<feature type="region of interest" description="Disordered" evidence="5">
    <location>
        <begin position="654"/>
        <end position="675"/>
    </location>
</feature>
<feature type="region of interest" description="Disordered" evidence="5">
    <location>
        <begin position="91"/>
        <end position="267"/>
    </location>
</feature>
<dbReference type="PANTHER" id="PTHR15549">
    <property type="entry name" value="PAIRED IMMUNOGLOBULIN-LIKE TYPE 2 RECEPTOR"/>
    <property type="match status" value="1"/>
</dbReference>
<feature type="transmembrane region" description="Helical" evidence="6">
    <location>
        <begin position="428"/>
        <end position="451"/>
    </location>
</feature>
<keyword evidence="8" id="KW-1185">Reference proteome</keyword>
<feature type="region of interest" description="Disordered" evidence="5">
    <location>
        <begin position="319"/>
        <end position="357"/>
    </location>
</feature>
<feature type="compositionally biased region" description="Polar residues" evidence="5">
    <location>
        <begin position="488"/>
        <end position="502"/>
    </location>
</feature>
<proteinExistence type="predicted"/>
<feature type="compositionally biased region" description="Pro residues" evidence="5">
    <location>
        <begin position="189"/>
        <end position="202"/>
    </location>
</feature>
<feature type="region of interest" description="Disordered" evidence="5">
    <location>
        <begin position="376"/>
        <end position="395"/>
    </location>
</feature>
<feature type="compositionally biased region" description="Basic residues" evidence="5">
    <location>
        <begin position="258"/>
        <end position="267"/>
    </location>
</feature>
<feature type="region of interest" description="Disordered" evidence="5">
    <location>
        <begin position="533"/>
        <end position="640"/>
    </location>
</feature>
<dbReference type="EMBL" id="JAACJJ010000056">
    <property type="protein sequence ID" value="KAF5312261.1"/>
    <property type="molecule type" value="Genomic_DNA"/>
</dbReference>
<gene>
    <name evidence="7" type="ORF">D9619_003542</name>
</gene>
<feature type="region of interest" description="Disordered" evidence="5">
    <location>
        <begin position="480"/>
        <end position="506"/>
    </location>
</feature>
<evidence type="ECO:0000256" key="5">
    <source>
        <dbReference type="SAM" id="MobiDB-lite"/>
    </source>
</evidence>
<feature type="compositionally biased region" description="Basic and acidic residues" evidence="5">
    <location>
        <begin position="10"/>
        <end position="27"/>
    </location>
</feature>
<evidence type="ECO:0000256" key="1">
    <source>
        <dbReference type="ARBA" id="ARBA00004167"/>
    </source>
</evidence>
<feature type="compositionally biased region" description="Low complexity" evidence="5">
    <location>
        <begin position="114"/>
        <end position="140"/>
    </location>
</feature>
<dbReference type="GO" id="GO:0071944">
    <property type="term" value="C:cell periphery"/>
    <property type="evidence" value="ECO:0007669"/>
    <property type="project" value="UniProtKB-ARBA"/>
</dbReference>
<name>A0A8H5AWL9_9AGAR</name>
<organism evidence="7 8">
    <name type="scientific">Psilocybe cf. subviscida</name>
    <dbReference type="NCBI Taxonomy" id="2480587"/>
    <lineage>
        <taxon>Eukaryota</taxon>
        <taxon>Fungi</taxon>
        <taxon>Dikarya</taxon>
        <taxon>Basidiomycota</taxon>
        <taxon>Agaricomycotina</taxon>
        <taxon>Agaricomycetes</taxon>
        <taxon>Agaricomycetidae</taxon>
        <taxon>Agaricales</taxon>
        <taxon>Agaricineae</taxon>
        <taxon>Strophariaceae</taxon>
        <taxon>Psilocybe</taxon>
    </lineage>
</organism>
<sequence>MEEPRANTLHHADYSYDPPPYHHDHDHPPCSRRWYRPLNDPYCALVLMSGSATPTLDQTTVFTFTTETGATPTPSGFPGRSTGIATITFDPNKTPAGPTTAVSSAVPTSNLVEPTTTAPTTATGSTTATASPATSSSFSSINTVANSLGPTTVTTESTTPTAPPTLATDSPTVTTPLTTTGDPSQTNTGPPPPPSTTDPPDPTTTGSPTTVTSDPTTGVPPATTPSDPVETTNTPSVTPTTDAMSSTATTDASSPTRTRLRRARRRRARSRLHWIPLPHHPRPLPQILLPPWIPLPPLRIRILRRRLLHRRLMTHQALHLPPQPPLHPPTQAPALAPCNATANRHRQQQQSTSIESPSRYRKSIWTVEYTTDANGNPTLTAPPFITTTSTQTRPDGSVTTFTEIVANPTLSPDNQSRKGSGFFRNTGAVAGVFVLVGLAFVSILLFIFFAVRRRRRTLRIEHDTAVSASLAAAGFHRTMLDDDDDPAHSNSTRGSQARSRYGSSALDPFAPGVMMGTMGPGHNRMHSGVNLLDSDEGGAGRPEMQEYFNPYTDAAGPNPFSDNANGAAGAQATQGNRDSAGSNYPYRDYVVPSPTAAGNPAVPPSAFTAGGVDRERTSGTGMGAGPSEMGVGHGHSHSASGSFEPLLSAYYRSSKSDDSHGNVGKITPPEAALPSPPLVNVVTSSMAAAAASAPPPVPARSPRRPSSSSATAPGYMPYDAGYRLSSAPGSASGHGHGGSSSHGHGADLLGFGVAGAGLGTLGELGMPEQSAASSVYSVASDTDAPKLRGSGYWDDDGDKDGDDGEEGAEDEGNSKRVLGVRNLPDNASQISQL</sequence>
<evidence type="ECO:0000313" key="7">
    <source>
        <dbReference type="EMBL" id="KAF5312261.1"/>
    </source>
</evidence>
<feature type="compositionally biased region" description="Low complexity" evidence="5">
    <location>
        <begin position="704"/>
        <end position="713"/>
    </location>
</feature>
<evidence type="ECO:0000256" key="2">
    <source>
        <dbReference type="ARBA" id="ARBA00022692"/>
    </source>
</evidence>
<evidence type="ECO:0000313" key="8">
    <source>
        <dbReference type="Proteomes" id="UP000567179"/>
    </source>
</evidence>
<feature type="region of interest" description="Disordered" evidence="5">
    <location>
        <begin position="775"/>
        <end position="833"/>
    </location>
</feature>
<evidence type="ECO:0000256" key="4">
    <source>
        <dbReference type="ARBA" id="ARBA00023136"/>
    </source>
</evidence>
<accession>A0A8H5AWL9</accession>
<feature type="region of interest" description="Disordered" evidence="5">
    <location>
        <begin position="692"/>
        <end position="714"/>
    </location>
</feature>
<feature type="compositionally biased region" description="Low complexity" evidence="5">
    <location>
        <begin position="228"/>
        <end position="257"/>
    </location>
</feature>
<dbReference type="GO" id="GO:0016020">
    <property type="term" value="C:membrane"/>
    <property type="evidence" value="ECO:0007669"/>
    <property type="project" value="UniProtKB-SubCell"/>
</dbReference>
<keyword evidence="2 6" id="KW-0812">Transmembrane</keyword>
<feature type="compositionally biased region" description="Polar residues" evidence="5">
    <location>
        <begin position="100"/>
        <end position="113"/>
    </location>
</feature>
<keyword evidence="3 6" id="KW-1133">Transmembrane helix</keyword>
<keyword evidence="4 6" id="KW-0472">Membrane</keyword>
<dbReference type="PANTHER" id="PTHR15549:SF26">
    <property type="entry name" value="AXIAL BUDDING PATTERN PROTEIN 2-RELATED"/>
    <property type="match status" value="1"/>
</dbReference>
<feature type="compositionally biased region" description="Acidic residues" evidence="5">
    <location>
        <begin position="793"/>
        <end position="811"/>
    </location>
</feature>
<dbReference type="InterPro" id="IPR051694">
    <property type="entry name" value="Immunoregulatory_rcpt-like"/>
</dbReference>
<protein>
    <submittedName>
        <fullName evidence="7">Uncharacterized protein</fullName>
    </submittedName>
</protein>
<dbReference type="AlphaFoldDB" id="A0A8H5AWL9"/>